<name>A0A9P6J175_9FUNG</name>
<dbReference type="Proteomes" id="UP000749646">
    <property type="component" value="Unassembled WGS sequence"/>
</dbReference>
<organism evidence="2 3">
    <name type="scientific">Modicella reniformis</name>
    <dbReference type="NCBI Taxonomy" id="1440133"/>
    <lineage>
        <taxon>Eukaryota</taxon>
        <taxon>Fungi</taxon>
        <taxon>Fungi incertae sedis</taxon>
        <taxon>Mucoromycota</taxon>
        <taxon>Mortierellomycotina</taxon>
        <taxon>Mortierellomycetes</taxon>
        <taxon>Mortierellales</taxon>
        <taxon>Mortierellaceae</taxon>
        <taxon>Modicella</taxon>
    </lineage>
</organism>
<feature type="domain" description="F-box" evidence="1">
    <location>
        <begin position="5"/>
        <end position="42"/>
    </location>
</feature>
<dbReference type="PANTHER" id="PTHR38926">
    <property type="entry name" value="F-BOX DOMAIN CONTAINING PROTEIN, EXPRESSED"/>
    <property type="match status" value="1"/>
</dbReference>
<dbReference type="SUPFAM" id="SSF81383">
    <property type="entry name" value="F-box domain"/>
    <property type="match status" value="1"/>
</dbReference>
<protein>
    <recommendedName>
        <fullName evidence="1">F-box domain-containing protein</fullName>
    </recommendedName>
</protein>
<comment type="caution">
    <text evidence="2">The sequence shown here is derived from an EMBL/GenBank/DDBJ whole genome shotgun (WGS) entry which is preliminary data.</text>
</comment>
<gene>
    <name evidence="2" type="ORF">BGZ65_002160</name>
</gene>
<keyword evidence="3" id="KW-1185">Reference proteome</keyword>
<sequence length="629" mass="70449">MDIAEILQTVAKFLDPKSLVAASQVSRHWHRCCTPILWSTISKSDWVLPRFSPRHLHAQAHLVHSFEWHCAQNGTSHNSMVNMWGILNMIPPPPLVSPMLQPSLTSPLTPPSTPPHGLGFTTEILMKSNKTLSADGGKQEQRQEPPIQDKLSPICLSKIIGRCETLQRLCLHGEWEGIHCDTVQAIQSLVYLKSLELYADHVVIDQEGMRATRLMNVQDLIRDMPQLQTLTLRGTAFTFQSPSTATILLDLTTTTITGSIGDGEGSVFVHLSSFFVQSALIPSAEVAPNVNILPLLGEPSSLSSQSPPVAEISSFPIKYLSLDSAALTEEKLKLLLQQCPMLESLDLPGGLAWEWSDDFITQIASSCPHLSAFSINSSCHPPVPKERLTALVLALPPLRRFGARSCLFDESTLDALEERSPNLEQLDISLTNSHQLMFKSRLYEYLRHTSHLKHLEAEGLWISIPDLQQEHDNFMSLRLGASPHSSPSSPQTTGPLSFYGWASRNTLKHLTIGFSSPDRSTQRCNAMYRLLSTFTGLEHLHVSYTCMNFSPEYGFYQLETLKQLRTFNIETCAYMPLTQQDVVWMATTWPQLERIFINSVGTSKLGQFQEWLKEAQREDVVIKCQIPIF</sequence>
<dbReference type="OrthoDB" id="2437036at2759"/>
<dbReference type="InterPro" id="IPR032675">
    <property type="entry name" value="LRR_dom_sf"/>
</dbReference>
<dbReference type="EMBL" id="JAAAHW010006630">
    <property type="protein sequence ID" value="KAF9957269.1"/>
    <property type="molecule type" value="Genomic_DNA"/>
</dbReference>
<evidence type="ECO:0000313" key="2">
    <source>
        <dbReference type="EMBL" id="KAF9957269.1"/>
    </source>
</evidence>
<dbReference type="AlphaFoldDB" id="A0A9P6J175"/>
<evidence type="ECO:0000259" key="1">
    <source>
        <dbReference type="Pfam" id="PF12937"/>
    </source>
</evidence>
<proteinExistence type="predicted"/>
<dbReference type="Gene3D" id="1.20.1280.50">
    <property type="match status" value="1"/>
</dbReference>
<dbReference type="Pfam" id="PF12937">
    <property type="entry name" value="F-box-like"/>
    <property type="match status" value="1"/>
</dbReference>
<dbReference type="InterPro" id="IPR001810">
    <property type="entry name" value="F-box_dom"/>
</dbReference>
<dbReference type="Gene3D" id="3.80.10.10">
    <property type="entry name" value="Ribonuclease Inhibitor"/>
    <property type="match status" value="1"/>
</dbReference>
<dbReference type="PANTHER" id="PTHR38926:SF72">
    <property type="entry name" value="IM:7136021-RELATED"/>
    <property type="match status" value="1"/>
</dbReference>
<evidence type="ECO:0000313" key="3">
    <source>
        <dbReference type="Proteomes" id="UP000749646"/>
    </source>
</evidence>
<dbReference type="InterPro" id="IPR036047">
    <property type="entry name" value="F-box-like_dom_sf"/>
</dbReference>
<dbReference type="SUPFAM" id="SSF52047">
    <property type="entry name" value="RNI-like"/>
    <property type="match status" value="1"/>
</dbReference>
<accession>A0A9P6J175</accession>
<dbReference type="CDD" id="cd09917">
    <property type="entry name" value="F-box_SF"/>
    <property type="match status" value="1"/>
</dbReference>
<reference evidence="2" key="1">
    <citation type="journal article" date="2020" name="Fungal Divers.">
        <title>Resolving the Mortierellaceae phylogeny through synthesis of multi-gene phylogenetics and phylogenomics.</title>
        <authorList>
            <person name="Vandepol N."/>
            <person name="Liber J."/>
            <person name="Desiro A."/>
            <person name="Na H."/>
            <person name="Kennedy M."/>
            <person name="Barry K."/>
            <person name="Grigoriev I.V."/>
            <person name="Miller A.N."/>
            <person name="O'Donnell K."/>
            <person name="Stajich J.E."/>
            <person name="Bonito G."/>
        </authorList>
    </citation>
    <scope>NUCLEOTIDE SEQUENCE</scope>
    <source>
        <strain evidence="2">MES-2147</strain>
    </source>
</reference>